<keyword evidence="4" id="KW-1185">Reference proteome</keyword>
<evidence type="ECO:0000313" key="3">
    <source>
        <dbReference type="EMBL" id="BCQ36462.1"/>
    </source>
</evidence>
<organism evidence="3 4">
    <name type="scientific">Erwinia rhapontici</name>
    <name type="common">Pectobacterium rhapontici</name>
    <dbReference type="NCBI Taxonomy" id="55212"/>
    <lineage>
        <taxon>Bacteria</taxon>
        <taxon>Pseudomonadati</taxon>
        <taxon>Pseudomonadota</taxon>
        <taxon>Gammaproteobacteria</taxon>
        <taxon>Enterobacterales</taxon>
        <taxon>Erwiniaceae</taxon>
        <taxon>Erwinia</taxon>
    </lineage>
</organism>
<dbReference type="InterPro" id="IPR036812">
    <property type="entry name" value="NAD(P)_OxRdtase_dom_sf"/>
</dbReference>
<dbReference type="Proteomes" id="UP000677515">
    <property type="component" value="Chromosome"/>
</dbReference>
<dbReference type="PANTHER" id="PTHR43625">
    <property type="entry name" value="AFLATOXIN B1 ALDEHYDE REDUCTASE"/>
    <property type="match status" value="1"/>
</dbReference>
<gene>
    <name evidence="3" type="ORF">ERHA53_38050</name>
</gene>
<dbReference type="EMBL" id="AP024329">
    <property type="protein sequence ID" value="BCQ36462.1"/>
    <property type="molecule type" value="Genomic_DNA"/>
</dbReference>
<feature type="domain" description="NADP-dependent oxidoreductase" evidence="2">
    <location>
        <begin position="17"/>
        <end position="310"/>
    </location>
</feature>
<accession>A0ABM7N4T2</accession>
<dbReference type="PROSITE" id="PS51257">
    <property type="entry name" value="PROKAR_LIPOPROTEIN"/>
    <property type="match status" value="1"/>
</dbReference>
<evidence type="ECO:0000313" key="4">
    <source>
        <dbReference type="Proteomes" id="UP000677515"/>
    </source>
</evidence>
<name>A0ABM7N4T2_ERWRD</name>
<dbReference type="CDD" id="cd19076">
    <property type="entry name" value="AKR_AKR13A_13D"/>
    <property type="match status" value="1"/>
</dbReference>
<dbReference type="InterPro" id="IPR050791">
    <property type="entry name" value="Aldo-Keto_reductase"/>
</dbReference>
<dbReference type="Pfam" id="PF00248">
    <property type="entry name" value="Aldo_ket_red"/>
    <property type="match status" value="1"/>
</dbReference>
<dbReference type="PANTHER" id="PTHR43625:SF40">
    <property type="entry name" value="ALDO-KETO REDUCTASE YAKC [NADP(+)]"/>
    <property type="match status" value="1"/>
</dbReference>
<dbReference type="SUPFAM" id="SSF51430">
    <property type="entry name" value="NAD(P)-linked oxidoreductase"/>
    <property type="match status" value="1"/>
</dbReference>
<evidence type="ECO:0000259" key="2">
    <source>
        <dbReference type="Pfam" id="PF00248"/>
    </source>
</evidence>
<proteinExistence type="predicted"/>
<reference evidence="3 4" key="1">
    <citation type="submission" date="2021-01" db="EMBL/GenBank/DDBJ databases">
        <title>Complete genome sequence of Erwinia rhapontici MAFF 311153.</title>
        <authorList>
            <person name="Morohoshi T."/>
            <person name="Someya N."/>
        </authorList>
    </citation>
    <scope>NUCLEOTIDE SEQUENCE [LARGE SCALE GENOMIC DNA]</scope>
    <source>
        <strain evidence="3 4">MAFF 311153</strain>
    </source>
</reference>
<evidence type="ECO:0000256" key="1">
    <source>
        <dbReference type="ARBA" id="ARBA00023002"/>
    </source>
</evidence>
<keyword evidence="1" id="KW-0560">Oxidoreductase</keyword>
<protein>
    <submittedName>
        <fullName evidence="3">Aldo/keto reductase</fullName>
    </submittedName>
</protein>
<sequence length="335" mass="36962">MMKQRTLGSEHFHVSALGLGCMGMSFAYGQPGDEQQMIKTLHRAFDLGIDFLDTAEVYGPFTNESLIGKALKGHAGKVKIATKFGFHITNEGEGWERIKGVNSQPENIRASVEASLQRLGVEVIDLYYQHRLDPSVAVEDVVGTMADLVREGKVLHLGLSEISSETLQRAHAVHPITAVQSEYSLWSREPEHCLLSTCRQLGIGFVPYSPLGRGFLSGKLPVLAADDFRHYLPRFQKEALAHNLLLVEQLKDVAYGYSCSAAQMALAWVLAKGENIVPVPGASKIPHLEDNCRAVDIRLAEDDLALLDRLFAAENIIGERYTAQELTLVESDLPR</sequence>
<dbReference type="InterPro" id="IPR023210">
    <property type="entry name" value="NADP_OxRdtase_dom"/>
</dbReference>
<dbReference type="Gene3D" id="3.20.20.100">
    <property type="entry name" value="NADP-dependent oxidoreductase domain"/>
    <property type="match status" value="1"/>
</dbReference>